<evidence type="ECO:0000256" key="9">
    <source>
        <dbReference type="SAM" id="Phobius"/>
    </source>
</evidence>
<accession>A0ABQ4F3U3</accession>
<dbReference type="Pfam" id="PF03023">
    <property type="entry name" value="MurJ"/>
    <property type="match status" value="1"/>
</dbReference>
<dbReference type="InterPro" id="IPR004268">
    <property type="entry name" value="MurJ"/>
</dbReference>
<sequence length="578" mass="58498">MGRPAPLVGAGRLAGAAALIAVLTVASRLAGFGRTGVFTWLMGDRSDLGGMYVVANSVPNIVFEIVAGGALASLVVPLLAGAVAAGDRAAVAATTGALLTWTVSLLVPLAVAVALLAEPIVGLISEHRSTAEIEAGARMLRVFAPQLPLYGIGIVLTGVLQSYRRFAWPVIAPLLSSVTVIGVYLAFAAVEGVHPTIAEVGRGGELILSAGTTLGVVVLSLSLLAPVRRLHLRPRLGYGFAADARGKIGGLALAGAVTVLGQQVALVVSLRQLSGGPTGAEIVFNLAQTVYLLPWAVLAVPLAVAAYPQLAAAHATGDEPGYRSTLAPTARRVLLFSCLGTAALIGTAEPVARFFWPDSGPTQVAAVAGFAPGLLGYGLFAVLTRALYARGATRPAAGATLAGWLVVPVAAVGLSAAFPADYRVFAVGAANSVGMLVLGVLLVVAVRRSAGPAALTGFTRSALIGLLAGAVAAVVGAACAHWLPGFGGGTPARVDALVQGMLSGVAVGAAFVAVAYPLDRHDVRPLLAMLRGRLRGVLALAHRGGPAARRRDGAETDRGDRPDAADPGEDDGKERVSR</sequence>
<name>A0ABQ4F3U3_9ACTN</name>
<feature type="transmembrane region" description="Helical" evidence="9">
    <location>
        <begin position="61"/>
        <end position="86"/>
    </location>
</feature>
<evidence type="ECO:0000256" key="3">
    <source>
        <dbReference type="ARBA" id="ARBA00022692"/>
    </source>
</evidence>
<proteinExistence type="predicted"/>
<keyword evidence="6 9" id="KW-1133">Transmembrane helix</keyword>
<feature type="transmembrane region" description="Helical" evidence="9">
    <location>
        <begin position="142"/>
        <end position="160"/>
    </location>
</feature>
<dbReference type="PANTHER" id="PTHR47019:SF1">
    <property type="entry name" value="LIPID II FLIPPASE MURJ"/>
    <property type="match status" value="1"/>
</dbReference>
<keyword evidence="7 9" id="KW-0472">Membrane</keyword>
<comment type="caution">
    <text evidence="10">The sequence shown here is derived from an EMBL/GenBank/DDBJ whole genome shotgun (WGS) entry which is preliminary data.</text>
</comment>
<gene>
    <name evidence="10" type="ORF">Pma05_81630</name>
</gene>
<feature type="transmembrane region" description="Helical" evidence="9">
    <location>
        <begin position="496"/>
        <end position="518"/>
    </location>
</feature>
<dbReference type="PANTHER" id="PTHR47019">
    <property type="entry name" value="LIPID II FLIPPASE MURJ"/>
    <property type="match status" value="1"/>
</dbReference>
<feature type="transmembrane region" description="Helical" evidence="9">
    <location>
        <begin position="98"/>
        <end position="122"/>
    </location>
</feature>
<feature type="transmembrane region" description="Helical" evidence="9">
    <location>
        <begin position="207"/>
        <end position="227"/>
    </location>
</feature>
<comment type="subcellular location">
    <subcellularLocation>
        <location evidence="1">Cell membrane</location>
        <topology evidence="1">Multi-pass membrane protein</topology>
    </subcellularLocation>
</comment>
<dbReference type="InterPro" id="IPR051050">
    <property type="entry name" value="Lipid_II_flippase_MurJ/MviN"/>
</dbReference>
<feature type="transmembrane region" description="Helical" evidence="9">
    <location>
        <begin position="167"/>
        <end position="187"/>
    </location>
</feature>
<evidence type="ECO:0000256" key="8">
    <source>
        <dbReference type="SAM" id="MobiDB-lite"/>
    </source>
</evidence>
<keyword evidence="4" id="KW-0133">Cell shape</keyword>
<evidence type="ECO:0000256" key="4">
    <source>
        <dbReference type="ARBA" id="ARBA00022960"/>
    </source>
</evidence>
<dbReference type="RefSeq" id="WP_203862834.1">
    <property type="nucleotide sequence ID" value="NZ_BAAAZQ010000045.1"/>
</dbReference>
<feature type="transmembrane region" description="Helical" evidence="9">
    <location>
        <begin position="424"/>
        <end position="446"/>
    </location>
</feature>
<feature type="transmembrane region" description="Helical" evidence="9">
    <location>
        <begin position="248"/>
        <end position="270"/>
    </location>
</feature>
<feature type="transmembrane region" description="Helical" evidence="9">
    <location>
        <begin position="290"/>
        <end position="312"/>
    </location>
</feature>
<dbReference type="Proteomes" id="UP000621500">
    <property type="component" value="Unassembled WGS sequence"/>
</dbReference>
<evidence type="ECO:0000256" key="5">
    <source>
        <dbReference type="ARBA" id="ARBA00022984"/>
    </source>
</evidence>
<keyword evidence="2" id="KW-1003">Cell membrane</keyword>
<keyword evidence="5" id="KW-0573">Peptidoglycan synthesis</keyword>
<dbReference type="EMBL" id="BONX01000075">
    <property type="protein sequence ID" value="GIH01591.1"/>
    <property type="molecule type" value="Genomic_DNA"/>
</dbReference>
<evidence type="ECO:0000256" key="6">
    <source>
        <dbReference type="ARBA" id="ARBA00022989"/>
    </source>
</evidence>
<keyword evidence="11" id="KW-1185">Reference proteome</keyword>
<feature type="transmembrane region" description="Helical" evidence="9">
    <location>
        <begin position="396"/>
        <end position="418"/>
    </location>
</feature>
<protein>
    <submittedName>
        <fullName evidence="10">Membrane protein</fullName>
    </submittedName>
</protein>
<feature type="compositionally biased region" description="Basic and acidic residues" evidence="8">
    <location>
        <begin position="549"/>
        <end position="578"/>
    </location>
</feature>
<evidence type="ECO:0000256" key="2">
    <source>
        <dbReference type="ARBA" id="ARBA00022475"/>
    </source>
</evidence>
<evidence type="ECO:0000313" key="10">
    <source>
        <dbReference type="EMBL" id="GIH01591.1"/>
    </source>
</evidence>
<feature type="transmembrane region" description="Helical" evidence="9">
    <location>
        <begin position="458"/>
        <end position="484"/>
    </location>
</feature>
<feature type="transmembrane region" description="Helical" evidence="9">
    <location>
        <begin position="333"/>
        <end position="352"/>
    </location>
</feature>
<organism evidence="10 11">
    <name type="scientific">Plantactinospora mayteni</name>
    <dbReference type="NCBI Taxonomy" id="566021"/>
    <lineage>
        <taxon>Bacteria</taxon>
        <taxon>Bacillati</taxon>
        <taxon>Actinomycetota</taxon>
        <taxon>Actinomycetes</taxon>
        <taxon>Micromonosporales</taxon>
        <taxon>Micromonosporaceae</taxon>
        <taxon>Plantactinospora</taxon>
    </lineage>
</organism>
<feature type="transmembrane region" description="Helical" evidence="9">
    <location>
        <begin position="364"/>
        <end position="384"/>
    </location>
</feature>
<evidence type="ECO:0000313" key="11">
    <source>
        <dbReference type="Proteomes" id="UP000621500"/>
    </source>
</evidence>
<evidence type="ECO:0000256" key="1">
    <source>
        <dbReference type="ARBA" id="ARBA00004651"/>
    </source>
</evidence>
<feature type="region of interest" description="Disordered" evidence="8">
    <location>
        <begin position="545"/>
        <end position="578"/>
    </location>
</feature>
<evidence type="ECO:0000256" key="7">
    <source>
        <dbReference type="ARBA" id="ARBA00023136"/>
    </source>
</evidence>
<keyword evidence="3 9" id="KW-0812">Transmembrane</keyword>
<reference evidence="10 11" key="1">
    <citation type="submission" date="2021-01" db="EMBL/GenBank/DDBJ databases">
        <title>Whole genome shotgun sequence of Plantactinospora mayteni NBRC 109088.</title>
        <authorList>
            <person name="Komaki H."/>
            <person name="Tamura T."/>
        </authorList>
    </citation>
    <scope>NUCLEOTIDE SEQUENCE [LARGE SCALE GENOMIC DNA]</scope>
    <source>
        <strain evidence="10 11">NBRC 109088</strain>
    </source>
</reference>